<dbReference type="OrthoDB" id="677574at2"/>
<dbReference type="EMBL" id="CP044016">
    <property type="protein sequence ID" value="QES89559.1"/>
    <property type="molecule type" value="Genomic_DNA"/>
</dbReference>
<organism evidence="1 2">
    <name type="scientific">Rhizosphaericola mali</name>
    <dbReference type="NCBI Taxonomy" id="2545455"/>
    <lineage>
        <taxon>Bacteria</taxon>
        <taxon>Pseudomonadati</taxon>
        <taxon>Bacteroidota</taxon>
        <taxon>Chitinophagia</taxon>
        <taxon>Chitinophagales</taxon>
        <taxon>Chitinophagaceae</taxon>
        <taxon>Rhizosphaericola</taxon>
    </lineage>
</organism>
<dbReference type="AlphaFoldDB" id="A0A5P2G5V0"/>
<sequence>MYSYSLLEPDCYYIVQLVEDAPLTLIQVKVVSDYAMYVVRYENEMSMQWVKKTDKIFDIVELLSDEAAQKWLNVYTNNEESFYGGSSDEL</sequence>
<reference evidence="1 2" key="1">
    <citation type="submission" date="2019-09" db="EMBL/GenBank/DDBJ databases">
        <title>Complete genome sequence of Arachidicoccus sp. B3-10 isolated from apple orchard soil.</title>
        <authorList>
            <person name="Kim H.S."/>
            <person name="Han K.-I."/>
            <person name="Suh M.K."/>
            <person name="Lee K.C."/>
            <person name="Eom M.K."/>
            <person name="Kim J.-S."/>
            <person name="Kang S.W."/>
            <person name="Sin Y."/>
            <person name="Lee J.-S."/>
        </authorList>
    </citation>
    <scope>NUCLEOTIDE SEQUENCE [LARGE SCALE GENOMIC DNA]</scope>
    <source>
        <strain evidence="1 2">B3-10</strain>
    </source>
</reference>
<accession>A0A5P2G5V0</accession>
<evidence type="ECO:0000313" key="1">
    <source>
        <dbReference type="EMBL" id="QES89559.1"/>
    </source>
</evidence>
<protein>
    <submittedName>
        <fullName evidence="1">Uncharacterized protein</fullName>
    </submittedName>
</protein>
<proteinExistence type="predicted"/>
<dbReference type="Proteomes" id="UP000292424">
    <property type="component" value="Chromosome"/>
</dbReference>
<evidence type="ECO:0000313" key="2">
    <source>
        <dbReference type="Proteomes" id="UP000292424"/>
    </source>
</evidence>
<dbReference type="RefSeq" id="WP_131330502.1">
    <property type="nucleotide sequence ID" value="NZ_CP044016.1"/>
</dbReference>
<keyword evidence="2" id="KW-1185">Reference proteome</keyword>
<gene>
    <name evidence="1" type="ORF">E0W69_013105</name>
</gene>
<name>A0A5P2G5V0_9BACT</name>
<dbReference type="KEGG" id="arac:E0W69_013105"/>